<dbReference type="InterPro" id="IPR004637">
    <property type="entry name" value="Dat"/>
</dbReference>
<dbReference type="Gene3D" id="3.90.1150.10">
    <property type="entry name" value="Aspartate Aminotransferase, domain 1"/>
    <property type="match status" value="1"/>
</dbReference>
<reference evidence="8 9" key="1">
    <citation type="submission" date="2021-03" db="EMBL/GenBank/DDBJ databases">
        <title>Thiomicrorhabdus sp.nov.,novel sulfur-oxidizing bacteria isolated from coastal sediment.</title>
        <authorList>
            <person name="Liu X."/>
        </authorList>
    </citation>
    <scope>NUCLEOTIDE SEQUENCE [LARGE SCALE GENOMIC DNA]</scope>
    <source>
        <strain evidence="8 9">6S2-11</strain>
    </source>
</reference>
<dbReference type="InterPro" id="IPR012773">
    <property type="entry name" value="Ectoine_EctB"/>
</dbReference>
<evidence type="ECO:0000256" key="3">
    <source>
        <dbReference type="ARBA" id="ARBA00022576"/>
    </source>
</evidence>
<dbReference type="SUPFAM" id="SSF53383">
    <property type="entry name" value="PLP-dependent transferases"/>
    <property type="match status" value="1"/>
</dbReference>
<organism evidence="8 9">
    <name type="scientific">Thiomicrorhabdus marina</name>
    <dbReference type="NCBI Taxonomy" id="2818442"/>
    <lineage>
        <taxon>Bacteria</taxon>
        <taxon>Pseudomonadati</taxon>
        <taxon>Pseudomonadota</taxon>
        <taxon>Gammaproteobacteria</taxon>
        <taxon>Thiotrichales</taxon>
        <taxon>Piscirickettsiaceae</taxon>
        <taxon>Thiomicrorhabdus</taxon>
    </lineage>
</organism>
<evidence type="ECO:0000256" key="2">
    <source>
        <dbReference type="ARBA" id="ARBA00008954"/>
    </source>
</evidence>
<comment type="cofactor">
    <cofactor evidence="1 7">
        <name>pyridoxal 5'-phosphate</name>
        <dbReference type="ChEBI" id="CHEBI:597326"/>
    </cofactor>
</comment>
<dbReference type="PANTHER" id="PTHR43552">
    <property type="entry name" value="DIAMINOBUTYRATE--2-OXOGLUTARATE AMINOTRANSFERASE"/>
    <property type="match status" value="1"/>
</dbReference>
<gene>
    <name evidence="8" type="primary">ectB</name>
    <name evidence="8" type="ORF">J3998_11640</name>
</gene>
<evidence type="ECO:0000256" key="5">
    <source>
        <dbReference type="ARBA" id="ARBA00022898"/>
    </source>
</evidence>
<dbReference type="NCBIfam" id="TIGR02407">
    <property type="entry name" value="ectoine_ectB"/>
    <property type="match status" value="1"/>
</dbReference>
<dbReference type="Gene3D" id="3.40.640.10">
    <property type="entry name" value="Type I PLP-dependent aspartate aminotransferase-like (Major domain)"/>
    <property type="match status" value="1"/>
</dbReference>
<dbReference type="Pfam" id="PF00202">
    <property type="entry name" value="Aminotran_3"/>
    <property type="match status" value="1"/>
</dbReference>
<comment type="catalytic activity">
    <reaction evidence="7">
        <text>L-2,4-diaminobutanoate + 2-oxoglutarate = L-aspartate 4-semialdehyde + L-glutamate</text>
        <dbReference type="Rhea" id="RHEA:11160"/>
        <dbReference type="ChEBI" id="CHEBI:16810"/>
        <dbReference type="ChEBI" id="CHEBI:29985"/>
        <dbReference type="ChEBI" id="CHEBI:58761"/>
        <dbReference type="ChEBI" id="CHEBI:537519"/>
        <dbReference type="EC" id="2.6.1.76"/>
    </reaction>
</comment>
<protein>
    <recommendedName>
        <fullName evidence="7">Diaminobutyrate--2-oxoglutarate transaminase</fullName>
        <ecNumber evidence="7">2.6.1.76</ecNumber>
    </recommendedName>
    <alternativeName>
        <fullName evidence="7">DABA aminotransferase</fullName>
    </alternativeName>
</protein>
<keyword evidence="4 7" id="KW-0808">Transferase</keyword>
<comment type="caution">
    <text evidence="8">The sequence shown here is derived from an EMBL/GenBank/DDBJ whole genome shotgun (WGS) entry which is preliminary data.</text>
</comment>
<evidence type="ECO:0000313" key="9">
    <source>
        <dbReference type="Proteomes" id="UP000664835"/>
    </source>
</evidence>
<keyword evidence="3 7" id="KW-0032">Aminotransferase</keyword>
<dbReference type="InterPro" id="IPR049704">
    <property type="entry name" value="Aminotrans_3_PPA_site"/>
</dbReference>
<evidence type="ECO:0000256" key="4">
    <source>
        <dbReference type="ARBA" id="ARBA00022679"/>
    </source>
</evidence>
<dbReference type="InterPro" id="IPR015422">
    <property type="entry name" value="PyrdxlP-dep_Trfase_small"/>
</dbReference>
<dbReference type="NCBIfam" id="NF006733">
    <property type="entry name" value="PRK09264.1"/>
    <property type="match status" value="1"/>
</dbReference>
<keyword evidence="5 6" id="KW-0663">Pyridoxal phosphate</keyword>
<accession>A0ABS3Q8G1</accession>
<evidence type="ECO:0000256" key="7">
    <source>
        <dbReference type="RuleBase" id="RU365034"/>
    </source>
</evidence>
<dbReference type="Proteomes" id="UP000664835">
    <property type="component" value="Unassembled WGS sequence"/>
</dbReference>
<dbReference type="PIRSF" id="PIRSF000521">
    <property type="entry name" value="Transaminase_4ab_Lys_Orn"/>
    <property type="match status" value="1"/>
</dbReference>
<dbReference type="InterPro" id="IPR005814">
    <property type="entry name" value="Aminotrans_3"/>
</dbReference>
<comment type="function">
    <text evidence="7">Catalyzes reversively the conversion of L-aspartate beta-semialdehyde (ASA) to L-2,4-diaminobutyrate (DABA) by transamination with L-glutamate.</text>
</comment>
<name>A0ABS3Q8G1_9GAMM</name>
<dbReference type="RefSeq" id="WP_208150839.1">
    <property type="nucleotide sequence ID" value="NZ_JAGETV010000031.1"/>
</dbReference>
<evidence type="ECO:0000313" key="8">
    <source>
        <dbReference type="EMBL" id="MBO1928224.1"/>
    </source>
</evidence>
<dbReference type="PANTHER" id="PTHR43552:SF2">
    <property type="entry name" value="DIAMINOBUTYRATE--2-OXOGLUTARATE TRANSAMINASE"/>
    <property type="match status" value="1"/>
</dbReference>
<dbReference type="InterPro" id="IPR015424">
    <property type="entry name" value="PyrdxlP-dep_Trfase"/>
</dbReference>
<comment type="pathway">
    <text evidence="7">Amine and polyamine biosynthesis; ectoine biosynthesis; L-ectoine from L-aspartate 4-semialdehyde: step 1/3.</text>
</comment>
<dbReference type="CDD" id="cd00610">
    <property type="entry name" value="OAT_like"/>
    <property type="match status" value="1"/>
</dbReference>
<sequence length="423" mass="46571">MDWFETYESDIRAYSRMYPAVFVKGDNARQTDEEGKTYIDFYAGAGVLNFGHNNPKMTQAMVDYLQNGGVIHSLDMMTPPKRDFIQAFVETILKPKKMDYKLQFMGPTGTNAMEAALKLARKVTGRELVVSFTQGFHGMTLGALACTANRYFRDAAGVSLQNVMRWPFENHQGGGLESLQTLRSLFENSSSGISAPAAFVVEVVQAEGGVNVASTEWMQVLQSLAHDLGALLIVDDIQAGCGRTGNYFSFEEMGIKPDIVTLAKGIGGMGTPMAMNLVKPEHDKHWQPGEHTGTFRGQNLSFIAGREALRYFDDDTLMQTTRKKGEVMRQALQVIADSYPDKSFEVRGKGMMQALDIKDGVLSKAIAKDCFENGMLFGPCGIGGEVMKLIPPLTIPDEDLQKGLTLFKEAVDRQIKLAAKKVA</sequence>
<dbReference type="EC" id="2.6.1.76" evidence="7"/>
<keyword evidence="9" id="KW-1185">Reference proteome</keyword>
<dbReference type="InterPro" id="IPR015421">
    <property type="entry name" value="PyrdxlP-dep_Trfase_major"/>
</dbReference>
<dbReference type="NCBIfam" id="TIGR00709">
    <property type="entry name" value="dat"/>
    <property type="match status" value="1"/>
</dbReference>
<comment type="similarity">
    <text evidence="2 6">Belongs to the class-III pyridoxal-phosphate-dependent aminotransferase family.</text>
</comment>
<dbReference type="EMBL" id="JAGETV010000031">
    <property type="protein sequence ID" value="MBO1928224.1"/>
    <property type="molecule type" value="Genomic_DNA"/>
</dbReference>
<dbReference type="PROSITE" id="PS00600">
    <property type="entry name" value="AA_TRANSFER_CLASS_3"/>
    <property type="match status" value="1"/>
</dbReference>
<dbReference type="GO" id="GO:0045303">
    <property type="term" value="F:diaminobutyrate-2-oxoglutarate transaminase activity"/>
    <property type="evidence" value="ECO:0007669"/>
    <property type="project" value="UniProtKB-EC"/>
</dbReference>
<evidence type="ECO:0000256" key="6">
    <source>
        <dbReference type="RuleBase" id="RU003560"/>
    </source>
</evidence>
<evidence type="ECO:0000256" key="1">
    <source>
        <dbReference type="ARBA" id="ARBA00001933"/>
    </source>
</evidence>
<proteinExistence type="inferred from homology"/>